<keyword evidence="2" id="KW-1185">Reference proteome</keyword>
<dbReference type="Proteomes" id="UP000269945">
    <property type="component" value="Unassembled WGS sequence"/>
</dbReference>
<sequence length="82" mass="9519">MEKDLSFHLRARVQTMFINLFSSEDNTFHVWRNKRLLVMSSLGRLISKCLMKAQILLPGTFNYTSSFNYSPALICRIAIVFS</sequence>
<evidence type="ECO:0000313" key="1">
    <source>
        <dbReference type="EMBL" id="VCW66231.1"/>
    </source>
</evidence>
<name>A0A9X9LEJ5_GULGU</name>
<dbReference type="AlphaFoldDB" id="A0A9X9LEJ5"/>
<dbReference type="EMBL" id="CYRY02001593">
    <property type="protein sequence ID" value="VCW66231.1"/>
    <property type="molecule type" value="Genomic_DNA"/>
</dbReference>
<protein>
    <submittedName>
        <fullName evidence="1">Uncharacterized protein</fullName>
    </submittedName>
</protein>
<evidence type="ECO:0000313" key="2">
    <source>
        <dbReference type="Proteomes" id="UP000269945"/>
    </source>
</evidence>
<organism evidence="1 2">
    <name type="scientific">Gulo gulo</name>
    <name type="common">Wolverine</name>
    <name type="synonym">Gluton</name>
    <dbReference type="NCBI Taxonomy" id="48420"/>
    <lineage>
        <taxon>Eukaryota</taxon>
        <taxon>Metazoa</taxon>
        <taxon>Chordata</taxon>
        <taxon>Craniata</taxon>
        <taxon>Vertebrata</taxon>
        <taxon>Euteleostomi</taxon>
        <taxon>Mammalia</taxon>
        <taxon>Eutheria</taxon>
        <taxon>Laurasiatheria</taxon>
        <taxon>Carnivora</taxon>
        <taxon>Caniformia</taxon>
        <taxon>Musteloidea</taxon>
        <taxon>Mustelidae</taxon>
        <taxon>Guloninae</taxon>
        <taxon>Gulo</taxon>
    </lineage>
</organism>
<reference evidence="1 2" key="1">
    <citation type="submission" date="2018-10" db="EMBL/GenBank/DDBJ databases">
        <authorList>
            <person name="Ekblom R."/>
            <person name="Jareborg N."/>
        </authorList>
    </citation>
    <scope>NUCLEOTIDE SEQUENCE [LARGE SCALE GENOMIC DNA]</scope>
    <source>
        <tissue evidence="1">Muscle</tissue>
    </source>
</reference>
<comment type="caution">
    <text evidence="1">The sequence shown here is derived from an EMBL/GenBank/DDBJ whole genome shotgun (WGS) entry which is preliminary data.</text>
</comment>
<proteinExistence type="predicted"/>
<accession>A0A9X9LEJ5</accession>
<gene>
    <name evidence="1" type="ORF">BN2614_LOCUS2</name>
</gene>